<dbReference type="InParanoid" id="A0A6P8IPG9"/>
<dbReference type="GeneID" id="116303369"/>
<sequence>MWICRGKCENEDTSGAHVCRCIRHMEDLESGQENQTENKQNEVSIYEKHDRRPTGYCHVETIHEEDLTSLPSLTTQKETIEKEGLTSCPPLLPPMPKILVFEKEEKHVSAKMTTKKVTFKSDVDCDMETSQRRASEKVKVIRKLSSSIGRPSLLDEIEIAKEVIMDRRASNDKARS</sequence>
<proteinExistence type="predicted"/>
<reference evidence="2" key="1">
    <citation type="submission" date="2025-08" db="UniProtKB">
        <authorList>
            <consortium name="RefSeq"/>
        </authorList>
    </citation>
    <scope>IDENTIFICATION</scope>
    <source>
        <tissue evidence="2">Tentacle</tissue>
    </source>
</reference>
<organism evidence="1 2">
    <name type="scientific">Actinia tenebrosa</name>
    <name type="common">Australian red waratah sea anemone</name>
    <dbReference type="NCBI Taxonomy" id="6105"/>
    <lineage>
        <taxon>Eukaryota</taxon>
        <taxon>Metazoa</taxon>
        <taxon>Cnidaria</taxon>
        <taxon>Anthozoa</taxon>
        <taxon>Hexacorallia</taxon>
        <taxon>Actiniaria</taxon>
        <taxon>Actiniidae</taxon>
        <taxon>Actinia</taxon>
    </lineage>
</organism>
<dbReference type="KEGG" id="aten:116303369"/>
<accession>A0A6P8IPG9</accession>
<protein>
    <submittedName>
        <fullName evidence="2">Uncharacterized protein LOC116303369</fullName>
    </submittedName>
</protein>
<evidence type="ECO:0000313" key="2">
    <source>
        <dbReference type="RefSeq" id="XP_031568757.1"/>
    </source>
</evidence>
<dbReference type="AlphaFoldDB" id="A0A6P8IPG9"/>
<dbReference type="OrthoDB" id="10432571at2759"/>
<dbReference type="Proteomes" id="UP000515163">
    <property type="component" value="Unplaced"/>
</dbReference>
<gene>
    <name evidence="2" type="primary">LOC116303369</name>
</gene>
<keyword evidence="1" id="KW-1185">Reference proteome</keyword>
<evidence type="ECO:0000313" key="1">
    <source>
        <dbReference type="Proteomes" id="UP000515163"/>
    </source>
</evidence>
<name>A0A6P8IPG9_ACTTE</name>
<dbReference type="RefSeq" id="XP_031568757.1">
    <property type="nucleotide sequence ID" value="XM_031712897.1"/>
</dbReference>